<dbReference type="EMBL" id="CARXXK010000002">
    <property type="protein sequence ID" value="CAI6355939.1"/>
    <property type="molecule type" value="Genomic_DNA"/>
</dbReference>
<dbReference type="Proteomes" id="UP001160148">
    <property type="component" value="Unassembled WGS sequence"/>
</dbReference>
<evidence type="ECO:0008006" key="3">
    <source>
        <dbReference type="Google" id="ProtNLM"/>
    </source>
</evidence>
<comment type="caution">
    <text evidence="1">The sequence shown here is derived from an EMBL/GenBank/DDBJ whole genome shotgun (WGS) entry which is preliminary data.</text>
</comment>
<keyword evidence="2" id="KW-1185">Reference proteome</keyword>
<proteinExistence type="predicted"/>
<evidence type="ECO:0000313" key="2">
    <source>
        <dbReference type="Proteomes" id="UP001160148"/>
    </source>
</evidence>
<evidence type="ECO:0000313" key="1">
    <source>
        <dbReference type="EMBL" id="CAI6355939.1"/>
    </source>
</evidence>
<organism evidence="1 2">
    <name type="scientific">Macrosiphum euphorbiae</name>
    <name type="common">potato aphid</name>
    <dbReference type="NCBI Taxonomy" id="13131"/>
    <lineage>
        <taxon>Eukaryota</taxon>
        <taxon>Metazoa</taxon>
        <taxon>Ecdysozoa</taxon>
        <taxon>Arthropoda</taxon>
        <taxon>Hexapoda</taxon>
        <taxon>Insecta</taxon>
        <taxon>Pterygota</taxon>
        <taxon>Neoptera</taxon>
        <taxon>Paraneoptera</taxon>
        <taxon>Hemiptera</taxon>
        <taxon>Sternorrhyncha</taxon>
        <taxon>Aphidomorpha</taxon>
        <taxon>Aphidoidea</taxon>
        <taxon>Aphididae</taxon>
        <taxon>Macrosiphini</taxon>
        <taxon>Macrosiphum</taxon>
    </lineage>
</organism>
<protein>
    <recommendedName>
        <fullName evidence="3">Transposase</fullName>
    </recommendedName>
</protein>
<sequence>MDKLMLTMRVYQSKSPRKTLMPFQKGILMSNNSLRNLFADMKEMYNIKYIITRRLNQDVLENCFSFLRLMGAANTHSTPLNFRYRLRWYILGKHSNAVFTSNRNTEESQSEECLIDSSTVFVSDILKEADITCESENNEINKTFICYS</sequence>
<gene>
    <name evidence="1" type="ORF">MEUPH1_LOCUS11735</name>
</gene>
<name>A0AAV0WJ11_9HEMI</name>
<accession>A0AAV0WJ11</accession>
<dbReference type="AlphaFoldDB" id="A0AAV0WJ11"/>
<reference evidence="1 2" key="1">
    <citation type="submission" date="2023-01" db="EMBL/GenBank/DDBJ databases">
        <authorList>
            <person name="Whitehead M."/>
        </authorList>
    </citation>
    <scope>NUCLEOTIDE SEQUENCE [LARGE SCALE GENOMIC DNA]</scope>
</reference>